<accession>A0A8H6H975</accession>
<evidence type="ECO:0000313" key="1">
    <source>
        <dbReference type="EMBL" id="KAF6742724.1"/>
    </source>
</evidence>
<dbReference type="AlphaFoldDB" id="A0A8H6H975"/>
<evidence type="ECO:0000313" key="2">
    <source>
        <dbReference type="Proteomes" id="UP000521943"/>
    </source>
</evidence>
<dbReference type="EMBL" id="JACGCI010000173">
    <property type="protein sequence ID" value="KAF6742724.1"/>
    <property type="molecule type" value="Genomic_DNA"/>
</dbReference>
<comment type="caution">
    <text evidence="1">The sequence shown here is derived from an EMBL/GenBank/DDBJ whole genome shotgun (WGS) entry which is preliminary data.</text>
</comment>
<organism evidence="1 2">
    <name type="scientific">Ephemerocybe angulata</name>
    <dbReference type="NCBI Taxonomy" id="980116"/>
    <lineage>
        <taxon>Eukaryota</taxon>
        <taxon>Fungi</taxon>
        <taxon>Dikarya</taxon>
        <taxon>Basidiomycota</taxon>
        <taxon>Agaricomycotina</taxon>
        <taxon>Agaricomycetes</taxon>
        <taxon>Agaricomycetidae</taxon>
        <taxon>Agaricales</taxon>
        <taxon>Agaricineae</taxon>
        <taxon>Psathyrellaceae</taxon>
        <taxon>Ephemerocybe</taxon>
    </lineage>
</organism>
<name>A0A8H6H975_9AGAR</name>
<protein>
    <submittedName>
        <fullName evidence="1">Uncharacterized protein</fullName>
    </submittedName>
</protein>
<dbReference type="Gene3D" id="3.60.130.30">
    <property type="match status" value="1"/>
</dbReference>
<keyword evidence="2" id="KW-1185">Reference proteome</keyword>
<dbReference type="OrthoDB" id="3059482at2759"/>
<dbReference type="Proteomes" id="UP000521943">
    <property type="component" value="Unassembled WGS sequence"/>
</dbReference>
<reference evidence="1 2" key="1">
    <citation type="submission" date="2020-07" db="EMBL/GenBank/DDBJ databases">
        <title>Comparative genomics of pyrophilous fungi reveals a link between fire events and developmental genes.</title>
        <authorList>
            <consortium name="DOE Joint Genome Institute"/>
            <person name="Steindorff A.S."/>
            <person name="Carver A."/>
            <person name="Calhoun S."/>
            <person name="Stillman K."/>
            <person name="Liu H."/>
            <person name="Lipzen A."/>
            <person name="Pangilinan J."/>
            <person name="Labutti K."/>
            <person name="Bruns T.D."/>
            <person name="Grigoriev I.V."/>
        </authorList>
    </citation>
    <scope>NUCLEOTIDE SEQUENCE [LARGE SCALE GENOMIC DNA]</scope>
    <source>
        <strain evidence="1 2">CBS 144469</strain>
    </source>
</reference>
<gene>
    <name evidence="1" type="ORF">DFP72DRAFT_860099</name>
</gene>
<sequence>MSNAVRQRFKMVFPQYFEKYDTAFKAGQVIASDPGPFLGCALVWKLQVHPHQDSLDEGSAGIFPLGDFKDSELLLPDLMVKLAYRPHDLVFLIIDGWPPLLLHKSVGAEGCGPGYYPRKSWFCFLLPKTVVQEAEREEPSMKY</sequence>
<proteinExistence type="predicted"/>